<comment type="similarity">
    <text evidence="6">Belongs to the peroxiredoxin family. Prx5 subfamily.</text>
</comment>
<organism evidence="8 9">
    <name type="scientific">Pseudochelatococcus contaminans</name>
    <dbReference type="NCBI Taxonomy" id="1538103"/>
    <lineage>
        <taxon>Bacteria</taxon>
        <taxon>Pseudomonadati</taxon>
        <taxon>Pseudomonadota</taxon>
        <taxon>Alphaproteobacteria</taxon>
        <taxon>Hyphomicrobiales</taxon>
        <taxon>Chelatococcaceae</taxon>
        <taxon>Pseudochelatococcus</taxon>
    </lineage>
</organism>
<dbReference type="PANTHER" id="PTHR10430:SF16">
    <property type="entry name" value="PEROXIREDOXIN-5, MITOCHONDRIAL"/>
    <property type="match status" value="1"/>
</dbReference>
<evidence type="ECO:0000256" key="2">
    <source>
        <dbReference type="ARBA" id="ARBA00022862"/>
    </source>
</evidence>
<dbReference type="GO" id="GO:0034599">
    <property type="term" value="P:cellular response to oxidative stress"/>
    <property type="evidence" value="ECO:0007669"/>
    <property type="project" value="InterPro"/>
</dbReference>
<comment type="caution">
    <text evidence="8">The sequence shown here is derived from an EMBL/GenBank/DDBJ whole genome shotgun (WGS) entry which is preliminary data.</text>
</comment>
<dbReference type="GO" id="GO:0042744">
    <property type="term" value="P:hydrogen peroxide catabolic process"/>
    <property type="evidence" value="ECO:0007669"/>
    <property type="project" value="TreeGrafter"/>
</dbReference>
<evidence type="ECO:0000256" key="3">
    <source>
        <dbReference type="ARBA" id="ARBA00023002"/>
    </source>
</evidence>
<dbReference type="CDD" id="cd03013">
    <property type="entry name" value="PRX5_like"/>
    <property type="match status" value="1"/>
</dbReference>
<keyword evidence="4 6" id="KW-0676">Redox-active center</keyword>
<comment type="function">
    <text evidence="6">Thiol-specific peroxidase that catalyzes the reduction of hydrogen peroxide and organic hydroperoxides to water and alcohols, respectively. Plays a role in cell protection against oxidative stress by detoxifying peroxides.</text>
</comment>
<sequence length="161" mass="17103">MTIAVGDRLPQTTFRVNTADGPTPRTTDDIFKGRRVLLVGVPGAFTPTCHRNHAPGFVANVDAFKAKGIDAVAITSVNDVFVLEAWAKSLGAEDKVEFLSDGNAEFARATGLLFDGSGFGLGPRSQRYALVANDGVVEQLFVEDVAGQVQVSSAEHVLENL</sequence>
<dbReference type="EC" id="1.11.1.27" evidence="6"/>
<evidence type="ECO:0000256" key="5">
    <source>
        <dbReference type="PIRSR" id="PIRSR637944-1"/>
    </source>
</evidence>
<evidence type="ECO:0000313" key="8">
    <source>
        <dbReference type="EMBL" id="MBB3809837.1"/>
    </source>
</evidence>
<dbReference type="PANTHER" id="PTHR10430">
    <property type="entry name" value="PEROXIREDOXIN"/>
    <property type="match status" value="1"/>
</dbReference>
<protein>
    <recommendedName>
        <fullName evidence="6">Glutathione-dependent peroxiredoxin</fullName>
        <ecNumber evidence="6">1.11.1.27</ecNumber>
    </recommendedName>
</protein>
<feature type="active site" description="Cysteine sulfenic acid (-SOH) intermediate" evidence="5">
    <location>
        <position position="49"/>
    </location>
</feature>
<dbReference type="Pfam" id="PF08534">
    <property type="entry name" value="Redoxin"/>
    <property type="match status" value="1"/>
</dbReference>
<name>A0A7W5Z516_9HYPH</name>
<gene>
    <name evidence="8" type="ORF">FHS81_001925</name>
</gene>
<dbReference type="InterPro" id="IPR013766">
    <property type="entry name" value="Thioredoxin_domain"/>
</dbReference>
<dbReference type="GO" id="GO:0008379">
    <property type="term" value="F:thioredoxin peroxidase activity"/>
    <property type="evidence" value="ECO:0007669"/>
    <property type="project" value="InterPro"/>
</dbReference>
<reference evidence="8 9" key="1">
    <citation type="submission" date="2020-08" db="EMBL/GenBank/DDBJ databases">
        <title>Genomic Encyclopedia of Type Strains, Phase IV (KMG-IV): sequencing the most valuable type-strain genomes for metagenomic binning, comparative biology and taxonomic classification.</title>
        <authorList>
            <person name="Goeker M."/>
        </authorList>
    </citation>
    <scope>NUCLEOTIDE SEQUENCE [LARGE SCALE GENOMIC DNA]</scope>
    <source>
        <strain evidence="8 9">DSM 28760</strain>
    </source>
</reference>
<dbReference type="InterPro" id="IPR037944">
    <property type="entry name" value="PRX5-like"/>
</dbReference>
<evidence type="ECO:0000256" key="6">
    <source>
        <dbReference type="RuleBase" id="RU366011"/>
    </source>
</evidence>
<dbReference type="PROSITE" id="PS51352">
    <property type="entry name" value="THIOREDOXIN_2"/>
    <property type="match status" value="1"/>
</dbReference>
<keyword evidence="9" id="KW-1185">Reference proteome</keyword>
<evidence type="ECO:0000256" key="1">
    <source>
        <dbReference type="ARBA" id="ARBA00022559"/>
    </source>
</evidence>
<dbReference type="SUPFAM" id="SSF52833">
    <property type="entry name" value="Thioredoxin-like"/>
    <property type="match status" value="1"/>
</dbReference>
<dbReference type="GO" id="GO:0005737">
    <property type="term" value="C:cytoplasm"/>
    <property type="evidence" value="ECO:0007669"/>
    <property type="project" value="TreeGrafter"/>
</dbReference>
<dbReference type="InterPro" id="IPR036249">
    <property type="entry name" value="Thioredoxin-like_sf"/>
</dbReference>
<dbReference type="Proteomes" id="UP000537592">
    <property type="component" value="Unassembled WGS sequence"/>
</dbReference>
<evidence type="ECO:0000259" key="7">
    <source>
        <dbReference type="PROSITE" id="PS51352"/>
    </source>
</evidence>
<dbReference type="AlphaFoldDB" id="A0A7W5Z516"/>
<dbReference type="FunFam" id="3.40.30.10:FF:000020">
    <property type="entry name" value="Peroxiredoxin"/>
    <property type="match status" value="1"/>
</dbReference>
<dbReference type="Gene3D" id="3.40.30.10">
    <property type="entry name" value="Glutaredoxin"/>
    <property type="match status" value="1"/>
</dbReference>
<keyword evidence="3 6" id="KW-0560">Oxidoreductase</keyword>
<dbReference type="RefSeq" id="WP_183752356.1">
    <property type="nucleotide sequence ID" value="NZ_JACICC010000004.1"/>
</dbReference>
<evidence type="ECO:0000256" key="4">
    <source>
        <dbReference type="ARBA" id="ARBA00023284"/>
    </source>
</evidence>
<evidence type="ECO:0000313" key="9">
    <source>
        <dbReference type="Proteomes" id="UP000537592"/>
    </source>
</evidence>
<comment type="catalytic activity">
    <reaction evidence="6">
        <text>a hydroperoxide + 2 glutathione = an alcohol + glutathione disulfide + H2O</text>
        <dbReference type="Rhea" id="RHEA:62632"/>
        <dbReference type="ChEBI" id="CHEBI:15377"/>
        <dbReference type="ChEBI" id="CHEBI:30879"/>
        <dbReference type="ChEBI" id="CHEBI:35924"/>
        <dbReference type="ChEBI" id="CHEBI:57925"/>
        <dbReference type="ChEBI" id="CHEBI:58297"/>
        <dbReference type="EC" id="1.11.1.27"/>
    </reaction>
</comment>
<dbReference type="EMBL" id="JACICC010000004">
    <property type="protein sequence ID" value="MBB3809837.1"/>
    <property type="molecule type" value="Genomic_DNA"/>
</dbReference>
<feature type="domain" description="Thioredoxin" evidence="7">
    <location>
        <begin position="3"/>
        <end position="161"/>
    </location>
</feature>
<accession>A0A7W5Z516</accession>
<keyword evidence="2 6" id="KW-0049">Antioxidant</keyword>
<dbReference type="InterPro" id="IPR013740">
    <property type="entry name" value="Redoxin"/>
</dbReference>
<proteinExistence type="inferred from homology"/>
<keyword evidence="1 6" id="KW-0575">Peroxidase</keyword>
<dbReference type="GO" id="GO:0045454">
    <property type="term" value="P:cell redox homeostasis"/>
    <property type="evidence" value="ECO:0007669"/>
    <property type="project" value="TreeGrafter"/>
</dbReference>